<evidence type="ECO:0000256" key="6">
    <source>
        <dbReference type="ARBA" id="ARBA00023180"/>
    </source>
</evidence>
<dbReference type="Gene3D" id="2.60.40.1760">
    <property type="entry name" value="glycosyl hydrolase (family 31)"/>
    <property type="match status" value="1"/>
</dbReference>
<feature type="chain" id="PRO_5035426534" description="alpha-glucosidase" evidence="11">
    <location>
        <begin position="25"/>
        <end position="992"/>
    </location>
</feature>
<keyword evidence="14" id="KW-1185">Reference proteome</keyword>
<dbReference type="SMART" id="SM01066">
    <property type="entry name" value="CBM_25"/>
    <property type="match status" value="1"/>
</dbReference>
<dbReference type="InterPro" id="IPR013780">
    <property type="entry name" value="Glyco_hydro_b"/>
</dbReference>
<dbReference type="Pfam" id="PF01055">
    <property type="entry name" value="Glyco_hydro_31_2nd"/>
    <property type="match status" value="1"/>
</dbReference>
<evidence type="ECO:0000256" key="2">
    <source>
        <dbReference type="ARBA" id="ARBA00007806"/>
    </source>
</evidence>
<dbReference type="Gene3D" id="3.20.20.80">
    <property type="entry name" value="Glycosidases"/>
    <property type="match status" value="1"/>
</dbReference>
<dbReference type="GO" id="GO:2001070">
    <property type="term" value="F:starch binding"/>
    <property type="evidence" value="ECO:0007669"/>
    <property type="project" value="InterPro"/>
</dbReference>
<comment type="catalytic activity">
    <reaction evidence="1">
        <text>Hydrolysis of terminal, non-reducing (1-&gt;4)-linked alpha-D-glucose residues with release of alpha-D-glucose.</text>
        <dbReference type="EC" id="3.2.1.20"/>
    </reaction>
</comment>
<dbReference type="InterPro" id="IPR011013">
    <property type="entry name" value="Gal_mutarotase_sf_dom"/>
</dbReference>
<dbReference type="InterPro" id="IPR005085">
    <property type="entry name" value="CBM25"/>
</dbReference>
<dbReference type="Pfam" id="PF13802">
    <property type="entry name" value="Gal_mutarotas_2"/>
    <property type="match status" value="1"/>
</dbReference>
<dbReference type="InterPro" id="IPR017853">
    <property type="entry name" value="GH"/>
</dbReference>
<evidence type="ECO:0000256" key="1">
    <source>
        <dbReference type="ARBA" id="ARBA00001657"/>
    </source>
</evidence>
<dbReference type="InterPro" id="IPR000322">
    <property type="entry name" value="Glyco_hydro_31_TIM"/>
</dbReference>
<sequence>MLSGIGSVRLAQILFAIGCLTAQAQELIKQDDGSGLLTMLFKQPLWPETNIHYNAFNGEGWTGVPGYAMQKSSQGGNYSATDGWWEYSLKTSQLEFVFNDNNGLWDNNDNQNYKVNSAGTWALVSKITEAPKPPPPTYISGAGYAVTGVEETGNKITLQLLANPTSEPEQFGADIKELVVDITKLEDSVRVKITDKNAKRWEVPLDLYSKGGLSKESGSGGQGQQGQGNTKSNLEVTYTKNPFTVKVARKSDGYVLFDSSKLDLVFKDQYLQIGTDVQSDLNVYGLGESTRGSMRLSPGEKHTMWARDQGSMDKNLNTYSSHPFYLGLNGQGKAHGVFLLNSNGMDVTLEDGRLIYQVIGGILDFHIISGPTPSDVVTQYTSLIGRPKMMPYWSYGWHQCRWGYANVSALREVVDKYAENQLPLDVLWADIDYMNKFYDFTLDPVNFPQEAMTKLLSDVHSKDQKFVPIIDPGIPDDETDIAYKRGLELDVYIKDTTGKPFLGQVWPGPTVFPDFFHPNSTSYWEEQLERMQKMIDYDGIWIDMNELANFCPGTSCKRKEGVACPNVGSIDLITTCCLECTGDDNKWDNPPFAINNANGRDKIFNKAISASSLQHGGIRQYDSHNLYGFTESIATNAIVEKLRKKRAFVLSRSTFPGSGAHVAHWTGDNAAQWNDLQWSVTTIQNFGLFGIPMIGADICGFSGNSNMELCARWTALGAFYPFARNHNNLQSIPQETYVWPEVAAVGRKFIGMRYRLLPYLYTLGYQAHLSGTPIARPLFMEFPGDANTRSGMAVERQFMLGNALLVTPVVYRGATSITGYVPAGTWYNLFDYSHLNSTGQDAVWNVKLDDMPVYVRGGSIIPLHQAGAMTSTAARATPFDLLVALPSDGKASGQIYLDDGEDIEGVSKSTVVEFRVESGKFTSKVGLNGYKDAKTKNVSKIVVLGVSSAPKSVTVNQGKPSQDFKYDGEKQVLEIDLKEKFNIAQALTVSWN</sequence>
<dbReference type="PROSITE" id="PS00707">
    <property type="entry name" value="GLYCOSYL_HYDROL_F31_2"/>
    <property type="match status" value="1"/>
</dbReference>
<evidence type="ECO:0000256" key="5">
    <source>
        <dbReference type="ARBA" id="ARBA00022801"/>
    </source>
</evidence>
<organism evidence="13 14">
    <name type="scientific">Pythium oligandrum</name>
    <name type="common">Mycoparasitic fungus</name>
    <dbReference type="NCBI Taxonomy" id="41045"/>
    <lineage>
        <taxon>Eukaryota</taxon>
        <taxon>Sar</taxon>
        <taxon>Stramenopiles</taxon>
        <taxon>Oomycota</taxon>
        <taxon>Peronosporomycetes</taxon>
        <taxon>Pythiales</taxon>
        <taxon>Pythiaceae</taxon>
        <taxon>Pythium</taxon>
    </lineage>
</organism>
<dbReference type="SUPFAM" id="SSF74650">
    <property type="entry name" value="Galactose mutarotase-like"/>
    <property type="match status" value="1"/>
</dbReference>
<feature type="domain" description="Carbohydrate binding module family 25" evidence="12">
    <location>
        <begin position="34"/>
        <end position="118"/>
    </location>
</feature>
<evidence type="ECO:0000256" key="11">
    <source>
        <dbReference type="SAM" id="SignalP"/>
    </source>
</evidence>
<gene>
    <name evidence="13" type="ORF">Poli38472_005265</name>
</gene>
<dbReference type="InterPro" id="IPR030459">
    <property type="entry name" value="Glyco_hydro_31_CS"/>
</dbReference>
<evidence type="ECO:0000313" key="14">
    <source>
        <dbReference type="Proteomes" id="UP000794436"/>
    </source>
</evidence>
<dbReference type="GO" id="GO:0090599">
    <property type="term" value="F:alpha-glucosidase activity"/>
    <property type="evidence" value="ECO:0007669"/>
    <property type="project" value="UniProtKB-ARBA"/>
</dbReference>
<protein>
    <recommendedName>
        <fullName evidence="3">alpha-glucosidase</fullName>
        <ecNumber evidence="3">3.2.1.20</ecNumber>
    </recommendedName>
    <alternativeName>
        <fullName evidence="8">Maltase</fullName>
    </alternativeName>
</protein>
<feature type="signal peptide" evidence="11">
    <location>
        <begin position="1"/>
        <end position="24"/>
    </location>
</feature>
<comment type="caution">
    <text evidence="13">The sequence shown here is derived from an EMBL/GenBank/DDBJ whole genome shotgun (WGS) entry which is preliminary data.</text>
</comment>
<accession>A0A8K1CG05</accession>
<feature type="region of interest" description="Disordered" evidence="10">
    <location>
        <begin position="212"/>
        <end position="233"/>
    </location>
</feature>
<dbReference type="Pfam" id="PF03423">
    <property type="entry name" value="CBM_25"/>
    <property type="match status" value="1"/>
</dbReference>
<dbReference type="Proteomes" id="UP000794436">
    <property type="component" value="Unassembled WGS sequence"/>
</dbReference>
<dbReference type="InterPro" id="IPR013783">
    <property type="entry name" value="Ig-like_fold"/>
</dbReference>
<dbReference type="Pfam" id="PF21365">
    <property type="entry name" value="Glyco_hydro_31_3rd"/>
    <property type="match status" value="1"/>
</dbReference>
<dbReference type="InterPro" id="IPR030458">
    <property type="entry name" value="Glyco_hydro_31_AS"/>
</dbReference>
<dbReference type="SUPFAM" id="SSF51445">
    <property type="entry name" value="(Trans)glycosidases"/>
    <property type="match status" value="1"/>
</dbReference>
<dbReference type="PANTHER" id="PTHR22762">
    <property type="entry name" value="ALPHA-GLUCOSIDASE"/>
    <property type="match status" value="1"/>
</dbReference>
<dbReference type="GO" id="GO:0005975">
    <property type="term" value="P:carbohydrate metabolic process"/>
    <property type="evidence" value="ECO:0007669"/>
    <property type="project" value="InterPro"/>
</dbReference>
<evidence type="ECO:0000259" key="12">
    <source>
        <dbReference type="SMART" id="SM01066"/>
    </source>
</evidence>
<dbReference type="PROSITE" id="PS00129">
    <property type="entry name" value="GLYCOSYL_HYDROL_F31_1"/>
    <property type="match status" value="1"/>
</dbReference>
<keyword evidence="6" id="KW-0325">Glycoprotein</keyword>
<dbReference type="InterPro" id="IPR025887">
    <property type="entry name" value="Glyco_hydro_31_N_dom"/>
</dbReference>
<dbReference type="SUPFAM" id="SSF51011">
    <property type="entry name" value="Glycosyl hydrolase domain"/>
    <property type="match status" value="1"/>
</dbReference>
<dbReference type="PANTHER" id="PTHR22762:SF133">
    <property type="entry name" value="P-TYPE DOMAIN-CONTAINING PROTEIN"/>
    <property type="match status" value="1"/>
</dbReference>
<dbReference type="EC" id="3.2.1.20" evidence="3"/>
<evidence type="ECO:0000256" key="4">
    <source>
        <dbReference type="ARBA" id="ARBA00022729"/>
    </source>
</evidence>
<dbReference type="CDD" id="cd14752">
    <property type="entry name" value="GH31_N"/>
    <property type="match status" value="1"/>
</dbReference>
<comment type="similarity">
    <text evidence="2 9">Belongs to the glycosyl hydrolase 31 family.</text>
</comment>
<dbReference type="EMBL" id="SPLM01000073">
    <property type="protein sequence ID" value="TMW62647.1"/>
    <property type="molecule type" value="Genomic_DNA"/>
</dbReference>
<evidence type="ECO:0000256" key="10">
    <source>
        <dbReference type="SAM" id="MobiDB-lite"/>
    </source>
</evidence>
<dbReference type="CDD" id="cd06602">
    <property type="entry name" value="GH31_MGAM_SI_GAA"/>
    <property type="match status" value="1"/>
</dbReference>
<dbReference type="Gene3D" id="2.60.40.10">
    <property type="entry name" value="Immunoglobulins"/>
    <property type="match status" value="1"/>
</dbReference>
<keyword evidence="4 11" id="KW-0732">Signal</keyword>
<evidence type="ECO:0000313" key="13">
    <source>
        <dbReference type="EMBL" id="TMW62647.1"/>
    </source>
</evidence>
<dbReference type="InterPro" id="IPR048395">
    <property type="entry name" value="Glyco_hydro_31_C"/>
</dbReference>
<evidence type="ECO:0000256" key="9">
    <source>
        <dbReference type="RuleBase" id="RU361185"/>
    </source>
</evidence>
<evidence type="ECO:0000256" key="8">
    <source>
        <dbReference type="ARBA" id="ARBA00041343"/>
    </source>
</evidence>
<proteinExistence type="inferred from homology"/>
<evidence type="ECO:0000256" key="7">
    <source>
        <dbReference type="ARBA" id="ARBA00023295"/>
    </source>
</evidence>
<dbReference type="AlphaFoldDB" id="A0A8K1CG05"/>
<keyword evidence="7 9" id="KW-0326">Glycosidase</keyword>
<dbReference type="Gene3D" id="2.60.40.1180">
    <property type="entry name" value="Golgi alpha-mannosidase II"/>
    <property type="match status" value="2"/>
</dbReference>
<reference evidence="13" key="1">
    <citation type="submission" date="2019-03" db="EMBL/GenBank/DDBJ databases">
        <title>Long read genome sequence of the mycoparasitic Pythium oligandrum ATCC 38472 isolated from sugarbeet rhizosphere.</title>
        <authorList>
            <person name="Gaulin E."/>
        </authorList>
    </citation>
    <scope>NUCLEOTIDE SEQUENCE</scope>
    <source>
        <strain evidence="13">ATCC 38472_TT</strain>
    </source>
</reference>
<dbReference type="OrthoDB" id="5839090at2759"/>
<name>A0A8K1CG05_PYTOL</name>
<evidence type="ECO:0000256" key="3">
    <source>
        <dbReference type="ARBA" id="ARBA00012741"/>
    </source>
</evidence>
<keyword evidence="5 9" id="KW-0378">Hydrolase</keyword>